<proteinExistence type="predicted"/>
<feature type="domain" description="PilX/PilW C-terminal" evidence="2">
    <location>
        <begin position="105"/>
        <end position="197"/>
    </location>
</feature>
<dbReference type="EMBL" id="JACCKB010000057">
    <property type="protein sequence ID" value="NYZ69019.1"/>
    <property type="molecule type" value="Genomic_DNA"/>
</dbReference>
<protein>
    <recommendedName>
        <fullName evidence="6">Type 4 fimbrial biogenesis protein PilX N-terminal domain-containing protein</fullName>
    </recommendedName>
</protein>
<organism evidence="4 5">
    <name type="scientific">Spartinivicinus marinus</name>
    <dbReference type="NCBI Taxonomy" id="2994442"/>
    <lineage>
        <taxon>Bacteria</taxon>
        <taxon>Pseudomonadati</taxon>
        <taxon>Pseudomonadota</taxon>
        <taxon>Gammaproteobacteria</taxon>
        <taxon>Oceanospirillales</taxon>
        <taxon>Zooshikellaceae</taxon>
        <taxon>Spartinivicinus</taxon>
    </lineage>
</organism>
<dbReference type="Pfam" id="PF13681">
    <property type="entry name" value="PilX"/>
    <property type="match status" value="1"/>
</dbReference>
<keyword evidence="5" id="KW-1185">Reference proteome</keyword>
<keyword evidence="1" id="KW-0472">Membrane</keyword>
<evidence type="ECO:0000313" key="5">
    <source>
        <dbReference type="Proteomes" id="UP000569732"/>
    </source>
</evidence>
<evidence type="ECO:0000259" key="2">
    <source>
        <dbReference type="Pfam" id="PF13681"/>
    </source>
</evidence>
<evidence type="ECO:0000259" key="3">
    <source>
        <dbReference type="Pfam" id="PF14341"/>
    </source>
</evidence>
<keyword evidence="1" id="KW-0812">Transmembrane</keyword>
<sequence length="199" mass="21993">MKKIILSKNNGLSMNISRKNILTTLAAKQEGAVLFVSLIILLVLSMIGISAANRSNIDAKISANYRDYNIAFQTAEKALIEAENYVNDDVVTLALFTDNGDNGLYSKNAINGSMWHEWENISTQALTTQQMESYEVNGMPEYYIENYATIKPDSAILNQDNYGEATVLGEIEVFRVTAKGVGSSPDSQVILQSMYAKQM</sequence>
<dbReference type="RefSeq" id="WP_180571019.1">
    <property type="nucleotide sequence ID" value="NZ_JACCKB010000057.1"/>
</dbReference>
<dbReference type="Pfam" id="PF14341">
    <property type="entry name" value="PilX_N"/>
    <property type="match status" value="1"/>
</dbReference>
<evidence type="ECO:0008006" key="6">
    <source>
        <dbReference type="Google" id="ProtNLM"/>
    </source>
</evidence>
<feature type="domain" description="Type 4 fimbrial biogenesis protein PilX N-terminal" evidence="3">
    <location>
        <begin position="31"/>
        <end position="76"/>
    </location>
</feature>
<evidence type="ECO:0000313" key="4">
    <source>
        <dbReference type="EMBL" id="NYZ69019.1"/>
    </source>
</evidence>
<reference evidence="4 5" key="1">
    <citation type="submission" date="2020-07" db="EMBL/GenBank/DDBJ databases">
        <title>Endozoicomonas sp. nov., isolated from sediment.</title>
        <authorList>
            <person name="Gu T."/>
        </authorList>
    </citation>
    <scope>NUCLEOTIDE SEQUENCE [LARGE SCALE GENOMIC DNA]</scope>
    <source>
        <strain evidence="4 5">SM1973</strain>
    </source>
</reference>
<dbReference type="InterPro" id="IPR025205">
    <property type="entry name" value="PilX/PilW_C"/>
</dbReference>
<feature type="transmembrane region" description="Helical" evidence="1">
    <location>
        <begin position="32"/>
        <end position="52"/>
    </location>
</feature>
<dbReference type="Proteomes" id="UP000569732">
    <property type="component" value="Unassembled WGS sequence"/>
</dbReference>
<comment type="caution">
    <text evidence="4">The sequence shown here is derived from an EMBL/GenBank/DDBJ whole genome shotgun (WGS) entry which is preliminary data.</text>
</comment>
<gene>
    <name evidence="4" type="ORF">H0A36_23645</name>
</gene>
<keyword evidence="1" id="KW-1133">Transmembrane helix</keyword>
<dbReference type="InterPro" id="IPR025746">
    <property type="entry name" value="PilX_N_dom"/>
</dbReference>
<evidence type="ECO:0000256" key="1">
    <source>
        <dbReference type="SAM" id="Phobius"/>
    </source>
</evidence>
<accession>A0A853I864</accession>
<name>A0A853I864_9GAMM</name>
<dbReference type="AlphaFoldDB" id="A0A853I864"/>